<keyword evidence="3" id="KW-0812">Transmembrane</keyword>
<accession>A0A133PSD6</accession>
<protein>
    <submittedName>
        <fullName evidence="6">C4-dicarboxylate anaerobic carrier</fullName>
    </submittedName>
</protein>
<dbReference type="InterPro" id="IPR018385">
    <property type="entry name" value="C4_dicarb_anaerob_car-like"/>
</dbReference>
<comment type="caution">
    <text evidence="6">The sequence shown here is derived from an EMBL/GenBank/DDBJ whole genome shotgun (WGS) entry which is preliminary data.</text>
</comment>
<dbReference type="PATRIC" id="fig|54005.3.peg.263"/>
<dbReference type="EMBL" id="LRQE01000004">
    <property type="protein sequence ID" value="KXA31738.1"/>
    <property type="molecule type" value="Genomic_DNA"/>
</dbReference>
<evidence type="ECO:0000256" key="2">
    <source>
        <dbReference type="ARBA" id="ARBA00022475"/>
    </source>
</evidence>
<dbReference type="PANTHER" id="PTHR43652">
    <property type="entry name" value="BASIC AMINO ACID ANTIPORTER YFCC-RELATED"/>
    <property type="match status" value="1"/>
</dbReference>
<proteinExistence type="predicted"/>
<keyword evidence="5" id="KW-0472">Membrane</keyword>
<comment type="subcellular location">
    <subcellularLocation>
        <location evidence="1">Cell membrane</location>
        <topology evidence="1">Multi-pass membrane protein</topology>
    </subcellularLocation>
</comment>
<dbReference type="Proteomes" id="UP000070174">
    <property type="component" value="Unassembled WGS sequence"/>
</dbReference>
<reference evidence="6 7" key="1">
    <citation type="submission" date="2016-01" db="EMBL/GenBank/DDBJ databases">
        <authorList>
            <person name="Oliw E.H."/>
        </authorList>
    </citation>
    <scope>NUCLEOTIDE SEQUENCE [LARGE SCALE GENOMIC DNA]</scope>
    <source>
        <strain evidence="6 7">CMW7756A</strain>
    </source>
</reference>
<evidence type="ECO:0000256" key="1">
    <source>
        <dbReference type="ARBA" id="ARBA00004651"/>
    </source>
</evidence>
<evidence type="ECO:0000313" key="7">
    <source>
        <dbReference type="Proteomes" id="UP000070174"/>
    </source>
</evidence>
<keyword evidence="4" id="KW-1133">Transmembrane helix</keyword>
<dbReference type="AlphaFoldDB" id="A0A133PSD6"/>
<gene>
    <name evidence="6" type="ORF">HMPREF3229_00267</name>
</gene>
<dbReference type="GO" id="GO:0005886">
    <property type="term" value="C:plasma membrane"/>
    <property type="evidence" value="ECO:0007669"/>
    <property type="project" value="UniProtKB-SubCell"/>
</dbReference>
<dbReference type="PANTHER" id="PTHR43652:SF2">
    <property type="entry name" value="BASIC AMINO ACID ANTIPORTER YFCC-RELATED"/>
    <property type="match status" value="1"/>
</dbReference>
<evidence type="ECO:0000256" key="5">
    <source>
        <dbReference type="ARBA" id="ARBA00023136"/>
    </source>
</evidence>
<dbReference type="Pfam" id="PF03606">
    <property type="entry name" value="DcuC"/>
    <property type="match status" value="1"/>
</dbReference>
<sequence length="499" mass="54486">MLNILFTNYYIHYYYNCVSKGVIFYLGGIKMSKLKEKLKKFKSPDALLLICILMVVVSILTYLVPAGEYTRILDPETGREMVDPSSFHYIENTPVGLWKVLSSVHQGLVDSSEITSFLLIIGGAFGVLNLTGALEALLSKTASKLKGKEKLVVVFFVTLWALGGAFLGNFEECLAFLPMQITLCLALGFDSITGVVIGICGVAVGYVGGVMNPFTLGISQQIAELPPYSGIGFRLVLWAITLIVTIAYIYRYADKIHKNPKLSLSYEEDKTSKYREEISTNIEFTIRHKLVLLAFVLAVIGIVYGVIVYHFYLGEMAAVFILLTIVITIISGKPINEVVNAFVKGASDLLYPCLCVGLARGLTIVMMDGHILDVIVHALTGFLANIPSIVSAPLSFIVISIINLFVPSGSGKAVLVMPILVPMADVLGITRQTVALAFHMGDGITNLLSPAEATIMVALGMMNISYGKWIKWFWKLVLLWYLIGIVACIVAVNIGLGPF</sequence>
<evidence type="ECO:0000313" key="6">
    <source>
        <dbReference type="EMBL" id="KXA31738.1"/>
    </source>
</evidence>
<evidence type="ECO:0000256" key="4">
    <source>
        <dbReference type="ARBA" id="ARBA00022989"/>
    </source>
</evidence>
<dbReference type="InterPro" id="IPR051679">
    <property type="entry name" value="DASS-Related_Transporters"/>
</dbReference>
<organism evidence="6">
    <name type="scientific">Peptoniphilus harei</name>
    <dbReference type="NCBI Taxonomy" id="54005"/>
    <lineage>
        <taxon>Bacteria</taxon>
        <taxon>Bacillati</taxon>
        <taxon>Bacillota</taxon>
        <taxon>Tissierellia</taxon>
        <taxon>Tissierellales</taxon>
        <taxon>Peptoniphilaceae</taxon>
        <taxon>Peptoniphilus</taxon>
    </lineage>
</organism>
<evidence type="ECO:0000256" key="3">
    <source>
        <dbReference type="ARBA" id="ARBA00022692"/>
    </source>
</evidence>
<keyword evidence="2" id="KW-1003">Cell membrane</keyword>
<name>A0A133PSD6_9FIRM</name>